<feature type="compositionally biased region" description="Low complexity" evidence="1">
    <location>
        <begin position="181"/>
        <end position="192"/>
    </location>
</feature>
<evidence type="ECO:0008006" key="5">
    <source>
        <dbReference type="Google" id="ProtNLM"/>
    </source>
</evidence>
<reference evidence="3 4" key="1">
    <citation type="submission" date="2016-10" db="EMBL/GenBank/DDBJ databases">
        <authorList>
            <person name="de Groot N.N."/>
        </authorList>
    </citation>
    <scope>NUCLEOTIDE SEQUENCE [LARGE SCALE GENOMIC DNA]</scope>
    <source>
        <strain evidence="3 4">CGMCC 4.3510</strain>
    </source>
</reference>
<proteinExistence type="predicted"/>
<dbReference type="EMBL" id="FONG01000008">
    <property type="protein sequence ID" value="SFF08370.1"/>
    <property type="molecule type" value="Genomic_DNA"/>
</dbReference>
<name>A0A1I2FUN3_9ACTN</name>
<evidence type="ECO:0000313" key="3">
    <source>
        <dbReference type="EMBL" id="SFF08370.1"/>
    </source>
</evidence>
<feature type="transmembrane region" description="Helical" evidence="2">
    <location>
        <begin position="45"/>
        <end position="64"/>
    </location>
</feature>
<keyword evidence="4" id="KW-1185">Reference proteome</keyword>
<keyword evidence="2" id="KW-0472">Membrane</keyword>
<dbReference type="RefSeq" id="WP_245796071.1">
    <property type="nucleotide sequence ID" value="NZ_FONG01000008.1"/>
</dbReference>
<evidence type="ECO:0000256" key="2">
    <source>
        <dbReference type="SAM" id="Phobius"/>
    </source>
</evidence>
<protein>
    <recommendedName>
        <fullName evidence="5">Integral membrane protein</fullName>
    </recommendedName>
</protein>
<evidence type="ECO:0000256" key="1">
    <source>
        <dbReference type="SAM" id="MobiDB-lite"/>
    </source>
</evidence>
<gene>
    <name evidence="3" type="ORF">SAMN05216251_10851</name>
</gene>
<dbReference type="STRING" id="380248.SAMN05216251_10851"/>
<dbReference type="Proteomes" id="UP000199323">
    <property type="component" value="Unassembled WGS sequence"/>
</dbReference>
<evidence type="ECO:0000313" key="4">
    <source>
        <dbReference type="Proteomes" id="UP000199323"/>
    </source>
</evidence>
<keyword evidence="2" id="KW-1133">Transmembrane helix</keyword>
<dbReference type="AlphaFoldDB" id="A0A1I2FUN3"/>
<accession>A0A1I2FUN3</accession>
<feature type="region of interest" description="Disordered" evidence="1">
    <location>
        <begin position="171"/>
        <end position="208"/>
    </location>
</feature>
<feature type="transmembrane region" description="Helical" evidence="2">
    <location>
        <begin position="101"/>
        <end position="134"/>
    </location>
</feature>
<feature type="transmembrane region" description="Helical" evidence="2">
    <location>
        <begin position="20"/>
        <end position="38"/>
    </location>
</feature>
<sequence>MVRGAYTLARVAVTVRTAALWLWWAGVVAAVPGTAVTFSVTGRRIGVMAGAALFIVAAVAAYAVRGGRYGERARAATRAAKAVFLQDRRVTATAWLRRRRWWLLAAFVMAAASSWALPCAGGMLLGGIGAGLWAKSVRIGRIERQRDALLWIRPDGDPAAYQLTGIAAGDAAPGGGRRRGPAGAVSPAAAPAARRRSPRPARPGSGRF</sequence>
<keyword evidence="2" id="KW-0812">Transmembrane</keyword>
<organism evidence="3 4">
    <name type="scientific">Actinacidiphila alni</name>
    <dbReference type="NCBI Taxonomy" id="380248"/>
    <lineage>
        <taxon>Bacteria</taxon>
        <taxon>Bacillati</taxon>
        <taxon>Actinomycetota</taxon>
        <taxon>Actinomycetes</taxon>
        <taxon>Kitasatosporales</taxon>
        <taxon>Streptomycetaceae</taxon>
        <taxon>Actinacidiphila</taxon>
    </lineage>
</organism>